<organism evidence="3 4">
    <name type="scientific">Candidatus Gottesmanbacteria bacterium RBG_13_45_10</name>
    <dbReference type="NCBI Taxonomy" id="1798370"/>
    <lineage>
        <taxon>Bacteria</taxon>
        <taxon>Candidatus Gottesmaniibacteriota</taxon>
    </lineage>
</organism>
<dbReference type="Proteomes" id="UP000177268">
    <property type="component" value="Unassembled WGS sequence"/>
</dbReference>
<evidence type="ECO:0000313" key="3">
    <source>
        <dbReference type="EMBL" id="OGG11954.1"/>
    </source>
</evidence>
<gene>
    <name evidence="3" type="ORF">A2Z00_04055</name>
</gene>
<dbReference type="AlphaFoldDB" id="A0A1F5ZHY7"/>
<dbReference type="PANTHER" id="PTHR35901">
    <property type="entry name" value="RIBONUCLEASE VAPC3"/>
    <property type="match status" value="1"/>
</dbReference>
<protein>
    <recommendedName>
        <fullName evidence="2">PIN domain-containing protein</fullName>
    </recommendedName>
</protein>
<proteinExistence type="predicted"/>
<comment type="caution">
    <text evidence="3">The sequence shown here is derived from an EMBL/GenBank/DDBJ whole genome shotgun (WGS) entry which is preliminary data.</text>
</comment>
<evidence type="ECO:0000313" key="4">
    <source>
        <dbReference type="Proteomes" id="UP000177268"/>
    </source>
</evidence>
<dbReference type="STRING" id="1798370.A2Z00_04055"/>
<reference evidence="3 4" key="1">
    <citation type="journal article" date="2016" name="Nat. Commun.">
        <title>Thousands of microbial genomes shed light on interconnected biogeochemical processes in an aquifer system.</title>
        <authorList>
            <person name="Anantharaman K."/>
            <person name="Brown C.T."/>
            <person name="Hug L.A."/>
            <person name="Sharon I."/>
            <person name="Castelle C.J."/>
            <person name="Probst A.J."/>
            <person name="Thomas B.C."/>
            <person name="Singh A."/>
            <person name="Wilkins M.J."/>
            <person name="Karaoz U."/>
            <person name="Brodie E.L."/>
            <person name="Williams K.H."/>
            <person name="Hubbard S.S."/>
            <person name="Banfield J.F."/>
        </authorList>
    </citation>
    <scope>NUCLEOTIDE SEQUENCE [LARGE SCALE GENOMIC DNA]</scope>
</reference>
<dbReference type="CDD" id="cd09873">
    <property type="entry name" value="PIN_Pae0151-like"/>
    <property type="match status" value="1"/>
</dbReference>
<dbReference type="Gene3D" id="3.40.50.1010">
    <property type="entry name" value="5'-nuclease"/>
    <property type="match status" value="1"/>
</dbReference>
<dbReference type="Pfam" id="PF01850">
    <property type="entry name" value="PIN"/>
    <property type="match status" value="1"/>
</dbReference>
<dbReference type="InterPro" id="IPR002716">
    <property type="entry name" value="PIN_dom"/>
</dbReference>
<sequence>MKSSKRPLIIDSSVAVKWLNTQDEHHLAQADKILKDVQAGKTYLLMPELAKYEIGNALLYKQMTVPYALGSITAFYSIPIQFMPQDQQQAQLAMQLAYEHNVTFYDASFMALAKEQHADLITENPKHLKKKVKDLHTISLKDY</sequence>
<dbReference type="SUPFAM" id="SSF88723">
    <property type="entry name" value="PIN domain-like"/>
    <property type="match status" value="1"/>
</dbReference>
<evidence type="ECO:0000259" key="2">
    <source>
        <dbReference type="Pfam" id="PF01850"/>
    </source>
</evidence>
<feature type="domain" description="PIN" evidence="2">
    <location>
        <begin position="9"/>
        <end position="127"/>
    </location>
</feature>
<name>A0A1F5ZHY7_9BACT</name>
<dbReference type="InterPro" id="IPR044153">
    <property type="entry name" value="PIN_Pae0151-like"/>
</dbReference>
<evidence type="ECO:0000256" key="1">
    <source>
        <dbReference type="ARBA" id="ARBA00022842"/>
    </source>
</evidence>
<dbReference type="EMBL" id="MFIZ01000009">
    <property type="protein sequence ID" value="OGG11954.1"/>
    <property type="molecule type" value="Genomic_DNA"/>
</dbReference>
<dbReference type="InterPro" id="IPR029060">
    <property type="entry name" value="PIN-like_dom_sf"/>
</dbReference>
<dbReference type="PANTHER" id="PTHR35901:SF1">
    <property type="entry name" value="EXONUCLEASE VAPC9"/>
    <property type="match status" value="1"/>
</dbReference>
<dbReference type="InterPro" id="IPR051619">
    <property type="entry name" value="TypeII_TA_RNase_PINc/VapC"/>
</dbReference>
<accession>A0A1F5ZHY7</accession>
<keyword evidence="1" id="KW-0460">Magnesium</keyword>